<reference evidence="4 5" key="1">
    <citation type="submission" date="2020-01" db="EMBL/GenBank/DDBJ databases">
        <title>Patterns of diversity and host range of bacteriophage communities associated with bean-nodulatin bacteria.</title>
        <authorList>
            <person name="Vann Cauwenberghe J."/>
            <person name="Santamaria R.I."/>
            <person name="Bustos P."/>
            <person name="Juarez S."/>
            <person name="Gonzalez V."/>
        </authorList>
    </citation>
    <scope>NUCLEOTIDE SEQUENCE [LARGE SCALE GENOMIC DNA]</scope>
    <source>
        <strain evidence="5">RHph</strain>
    </source>
</reference>
<name>A0A7S5UUS5_9CAUD</name>
<gene>
    <name evidence="4" type="ORF">EVB62_021</name>
</gene>
<dbReference type="InterPro" id="IPR043502">
    <property type="entry name" value="DNA/RNA_pol_sf"/>
</dbReference>
<proteinExistence type="predicted"/>
<evidence type="ECO:0000313" key="5">
    <source>
        <dbReference type="Proteomes" id="UP000612664"/>
    </source>
</evidence>
<dbReference type="Proteomes" id="UP000612664">
    <property type="component" value="Segment"/>
</dbReference>
<evidence type="ECO:0000313" key="4">
    <source>
        <dbReference type="EMBL" id="QIG68423.1"/>
    </source>
</evidence>
<dbReference type="PANTHER" id="PTHR10133:SF27">
    <property type="entry name" value="DNA POLYMERASE NU"/>
    <property type="match status" value="1"/>
</dbReference>
<feature type="domain" description="DNA-directed DNA polymerase family A palm" evidence="3">
    <location>
        <begin position="483"/>
        <end position="741"/>
    </location>
</feature>
<dbReference type="GO" id="GO:0039693">
    <property type="term" value="P:viral DNA genome replication"/>
    <property type="evidence" value="ECO:0007669"/>
    <property type="project" value="UniProtKB-KW"/>
</dbReference>
<organism evidence="4 5">
    <name type="scientific">Rhizobium phage RHph_TM33</name>
    <dbReference type="NCBI Taxonomy" id="2509765"/>
    <lineage>
        <taxon>Viruses</taxon>
        <taxon>Duplodnaviria</taxon>
        <taxon>Heunggongvirae</taxon>
        <taxon>Uroviricota</taxon>
        <taxon>Caudoviricetes</taxon>
        <taxon>Autographivirales</taxon>
        <taxon>Dunnvirinae</taxon>
        <taxon>Cuernavacavirus</taxon>
        <taxon>Cuernavacavirus RHphTM33</taxon>
    </lineage>
</organism>
<evidence type="ECO:0000259" key="3">
    <source>
        <dbReference type="SMART" id="SM00482"/>
    </source>
</evidence>
<dbReference type="GO" id="GO:0006302">
    <property type="term" value="P:double-strand break repair"/>
    <property type="evidence" value="ECO:0007669"/>
    <property type="project" value="TreeGrafter"/>
</dbReference>
<dbReference type="Pfam" id="PF00476">
    <property type="entry name" value="DNA_pol_A"/>
    <property type="match status" value="1"/>
</dbReference>
<dbReference type="Gene3D" id="3.30.70.370">
    <property type="match status" value="1"/>
</dbReference>
<accession>A0A7S5UUS5</accession>
<dbReference type="InterPro" id="IPR002298">
    <property type="entry name" value="DNA_polymerase_A"/>
</dbReference>
<dbReference type="InterPro" id="IPR001098">
    <property type="entry name" value="DNA-dir_DNA_pol_A_palm_dom"/>
</dbReference>
<dbReference type="SUPFAM" id="SSF56672">
    <property type="entry name" value="DNA/RNA polymerases"/>
    <property type="match status" value="1"/>
</dbReference>
<dbReference type="PANTHER" id="PTHR10133">
    <property type="entry name" value="DNA POLYMERASE I"/>
    <property type="match status" value="1"/>
</dbReference>
<keyword evidence="1" id="KW-0235">DNA replication</keyword>
<dbReference type="EMBL" id="MN988492">
    <property type="protein sequence ID" value="QIG68423.1"/>
    <property type="molecule type" value="Genomic_DNA"/>
</dbReference>
<dbReference type="GO" id="GO:0006261">
    <property type="term" value="P:DNA-templated DNA replication"/>
    <property type="evidence" value="ECO:0007669"/>
    <property type="project" value="InterPro"/>
</dbReference>
<dbReference type="SMART" id="SM00482">
    <property type="entry name" value="POLAc"/>
    <property type="match status" value="1"/>
</dbReference>
<keyword evidence="2" id="KW-1194">Viral DNA replication</keyword>
<evidence type="ECO:0000256" key="2">
    <source>
        <dbReference type="ARBA" id="ARBA00023109"/>
    </source>
</evidence>
<dbReference type="GO" id="GO:0003887">
    <property type="term" value="F:DNA-directed DNA polymerase activity"/>
    <property type="evidence" value="ECO:0007669"/>
    <property type="project" value="InterPro"/>
</dbReference>
<keyword evidence="5" id="KW-1185">Reference proteome</keyword>
<dbReference type="GO" id="GO:0003677">
    <property type="term" value="F:DNA binding"/>
    <property type="evidence" value="ECO:0007669"/>
    <property type="project" value="InterPro"/>
</dbReference>
<evidence type="ECO:0000256" key="1">
    <source>
        <dbReference type="ARBA" id="ARBA00022705"/>
    </source>
</evidence>
<dbReference type="PRINTS" id="PR00868">
    <property type="entry name" value="DNAPOLI"/>
</dbReference>
<sequence>MGRYMVFDLETETHSPFKRKANPFSPDNWVVMRGWKMQGDKRGYASYHPTHDRTSYLHIPDDVVLLVGFNIKFDLLWELAQGNPSLRAFLKRGGMIWDCQYVEYLLRGHGQEVQMVALDDIIESYGGRRKLDEVKLLWEAGVKTSEISEALLADYLLGTQEEQRNSGDIGNTELIFLKQITLATQLGMTKMIQDRMDGLLCTTEMEFNGLKVDVATASARLKVLTRDLSEQTTVLNEYIRDLPWEFNWNSRIQVSCLLFGGTVKYQVREPYKDENGEWARYKAEEKWPLFDNNPVSPAECVGYTNMYGAEAFRRKTNLGWQEQDTIKSGPKKGTPKFRAVPVLGELKIKWQDRFHKLDGYTIPQESWKGAETDAERSAEYPEGKPIYSTSGEVIEELVARTNIPFLKAYDRKNELNKEIGTYYVSVNDKGEAKGMLTCVQPWDHMLHHKLNHTSTVTTRLSANDPNMQNIPRVDTDKKTGVAKSEVKKMFVSRFGKNGRMVEIDYNQLEVVVQGVLSGDAKLCQDLIDRVDFHCMRVAAKFKISYEDAVKWCKPKEGAPPFHPTGVDEGISGPVERTKCKIFSFQRAYGAGAAKIALTTGMPVDEVEQLIENEDLLYPGIVAFNDNVSKQVNATAEPFNAFCEVQQRYRVFRKGYWTAPTGTRYAFRTFDAPDYVKRRGQDQTFSPTQLKNYPVQGTGGEFVQAILGRLFRYFSANDNWNGKAFLVNTVHDCVWFDIHVDHIHEIVPQVIKIMESIPEYYNKRYNMNITVPFPVEAEIGLNMMDLHHYNDNEEFALAA</sequence>
<protein>
    <submittedName>
        <fullName evidence="4">Putative DNA polymerase I protein</fullName>
    </submittedName>
</protein>
<dbReference type="Gene3D" id="1.10.150.20">
    <property type="entry name" value="5' to 3' exonuclease, C-terminal subdomain"/>
    <property type="match status" value="1"/>
</dbReference>